<dbReference type="STRING" id="50429.A0A2B4SX80"/>
<feature type="compositionally biased region" description="Polar residues" evidence="7">
    <location>
        <begin position="233"/>
        <end position="244"/>
    </location>
</feature>
<dbReference type="InterPro" id="IPR001965">
    <property type="entry name" value="Znf_PHD"/>
</dbReference>
<dbReference type="InterPro" id="IPR003653">
    <property type="entry name" value="Peptidase_C48_C"/>
</dbReference>
<dbReference type="SUPFAM" id="SSF57903">
    <property type="entry name" value="FYVE/PHD zinc finger"/>
    <property type="match status" value="4"/>
</dbReference>
<feature type="compositionally biased region" description="Polar residues" evidence="7">
    <location>
        <begin position="1064"/>
        <end position="1075"/>
    </location>
</feature>
<comment type="similarity">
    <text evidence="1">Belongs to the peptidase C48 family.</text>
</comment>
<dbReference type="PANTHER" id="PTHR47526">
    <property type="entry name" value="ATP-DEPENDENT DNA HELICASE"/>
    <property type="match status" value="1"/>
</dbReference>
<evidence type="ECO:0000256" key="1">
    <source>
        <dbReference type="ARBA" id="ARBA00005234"/>
    </source>
</evidence>
<comment type="caution">
    <text evidence="9">The sequence shown here is derived from an EMBL/GenBank/DDBJ whole genome shotgun (WGS) entry which is preliminary data.</text>
</comment>
<dbReference type="Gene3D" id="3.30.40.10">
    <property type="entry name" value="Zinc/RING finger domain, C3HC4 (zinc finger)"/>
    <property type="match status" value="4"/>
</dbReference>
<proteinExistence type="inferred from homology"/>
<dbReference type="InterPro" id="IPR011604">
    <property type="entry name" value="PDDEXK-like_dom_sf"/>
</dbReference>
<dbReference type="Gene3D" id="3.90.320.10">
    <property type="match status" value="2"/>
</dbReference>
<feature type="region of interest" description="Disordered" evidence="7">
    <location>
        <begin position="233"/>
        <end position="254"/>
    </location>
</feature>
<dbReference type="Pfam" id="PF02902">
    <property type="entry name" value="Peptidase_C48"/>
    <property type="match status" value="2"/>
</dbReference>
<keyword evidence="3" id="KW-0479">Metal-binding</keyword>
<evidence type="ECO:0000259" key="8">
    <source>
        <dbReference type="SMART" id="SM00249"/>
    </source>
</evidence>
<accession>A0A2B4SX80</accession>
<dbReference type="InterPro" id="IPR019080">
    <property type="entry name" value="YqaJ_viral_recombinase"/>
</dbReference>
<reference evidence="10" key="1">
    <citation type="journal article" date="2017" name="bioRxiv">
        <title>Comparative analysis of the genomes of Stylophora pistillata and Acropora digitifera provides evidence for extensive differences between species of corals.</title>
        <authorList>
            <person name="Voolstra C.R."/>
            <person name="Li Y."/>
            <person name="Liew Y.J."/>
            <person name="Baumgarten S."/>
            <person name="Zoccola D."/>
            <person name="Flot J.-F."/>
            <person name="Tambutte S."/>
            <person name="Allemand D."/>
            <person name="Aranda M."/>
        </authorList>
    </citation>
    <scope>NUCLEOTIDE SEQUENCE [LARGE SCALE GENOMIC DNA]</scope>
</reference>
<evidence type="ECO:0000313" key="9">
    <source>
        <dbReference type="EMBL" id="PFX33037.1"/>
    </source>
</evidence>
<feature type="domain" description="Zinc finger PHD-type" evidence="8">
    <location>
        <begin position="644"/>
        <end position="695"/>
    </location>
</feature>
<dbReference type="Proteomes" id="UP000225706">
    <property type="component" value="Unassembled WGS sequence"/>
</dbReference>
<dbReference type="GO" id="GO:0008234">
    <property type="term" value="F:cysteine-type peptidase activity"/>
    <property type="evidence" value="ECO:0007669"/>
    <property type="project" value="InterPro"/>
</dbReference>
<evidence type="ECO:0000256" key="4">
    <source>
        <dbReference type="ARBA" id="ARBA00022771"/>
    </source>
</evidence>
<dbReference type="InterPro" id="IPR038765">
    <property type="entry name" value="Papain-like_cys_pep_sf"/>
</dbReference>
<dbReference type="InterPro" id="IPR011011">
    <property type="entry name" value="Znf_FYVE_PHD"/>
</dbReference>
<dbReference type="Pfam" id="PF09588">
    <property type="entry name" value="YqaJ"/>
    <property type="match status" value="2"/>
</dbReference>
<evidence type="ECO:0000256" key="3">
    <source>
        <dbReference type="ARBA" id="ARBA00022723"/>
    </source>
</evidence>
<keyword evidence="2" id="KW-0645">Protease</keyword>
<dbReference type="SMART" id="SM00249">
    <property type="entry name" value="PHD"/>
    <property type="match status" value="4"/>
</dbReference>
<evidence type="ECO:0000256" key="5">
    <source>
        <dbReference type="ARBA" id="ARBA00022801"/>
    </source>
</evidence>
<dbReference type="Gene3D" id="3.40.395.10">
    <property type="entry name" value="Adenoviral Proteinase, Chain A"/>
    <property type="match status" value="2"/>
</dbReference>
<evidence type="ECO:0000256" key="7">
    <source>
        <dbReference type="SAM" id="MobiDB-lite"/>
    </source>
</evidence>
<keyword evidence="6" id="KW-0862">Zinc</keyword>
<gene>
    <name evidence="9" type="ORF">AWC38_SpisGene2083</name>
</gene>
<dbReference type="GO" id="GO:0006508">
    <property type="term" value="P:proteolysis"/>
    <property type="evidence" value="ECO:0007669"/>
    <property type="project" value="UniProtKB-KW"/>
</dbReference>
<protein>
    <recommendedName>
        <fullName evidence="8">Zinc finger PHD-type domain-containing protein</fullName>
    </recommendedName>
</protein>
<dbReference type="CDD" id="cd22343">
    <property type="entry name" value="PDDEXK_lambda_exonuclease-like"/>
    <property type="match status" value="2"/>
</dbReference>
<keyword evidence="10" id="KW-1185">Reference proteome</keyword>
<feature type="domain" description="Zinc finger PHD-type" evidence="8">
    <location>
        <begin position="569"/>
        <end position="614"/>
    </location>
</feature>
<dbReference type="EMBL" id="LSMT01000016">
    <property type="protein sequence ID" value="PFX33037.1"/>
    <property type="molecule type" value="Genomic_DNA"/>
</dbReference>
<evidence type="ECO:0000313" key="10">
    <source>
        <dbReference type="Proteomes" id="UP000225706"/>
    </source>
</evidence>
<evidence type="ECO:0000256" key="2">
    <source>
        <dbReference type="ARBA" id="ARBA00022670"/>
    </source>
</evidence>
<feature type="region of interest" description="Disordered" evidence="7">
    <location>
        <begin position="1064"/>
        <end position="1085"/>
    </location>
</feature>
<evidence type="ECO:0000256" key="6">
    <source>
        <dbReference type="ARBA" id="ARBA00022833"/>
    </source>
</evidence>
<name>A0A2B4SX80_STYPI</name>
<feature type="domain" description="Zinc finger PHD-type" evidence="8">
    <location>
        <begin position="1475"/>
        <end position="1526"/>
    </location>
</feature>
<dbReference type="InterPro" id="IPR011335">
    <property type="entry name" value="Restrct_endonuc-II-like"/>
</dbReference>
<keyword evidence="4" id="KW-0863">Zinc-finger</keyword>
<dbReference type="OrthoDB" id="5985686at2759"/>
<dbReference type="InterPro" id="IPR013083">
    <property type="entry name" value="Znf_RING/FYVE/PHD"/>
</dbReference>
<dbReference type="GO" id="GO:0006281">
    <property type="term" value="P:DNA repair"/>
    <property type="evidence" value="ECO:0007669"/>
    <property type="project" value="UniProtKB-ARBA"/>
</dbReference>
<dbReference type="PANTHER" id="PTHR47526:SF3">
    <property type="entry name" value="PHD-TYPE DOMAIN-CONTAINING PROTEIN"/>
    <property type="match status" value="1"/>
</dbReference>
<organism evidence="9 10">
    <name type="scientific">Stylophora pistillata</name>
    <name type="common">Smooth cauliflower coral</name>
    <dbReference type="NCBI Taxonomy" id="50429"/>
    <lineage>
        <taxon>Eukaryota</taxon>
        <taxon>Metazoa</taxon>
        <taxon>Cnidaria</taxon>
        <taxon>Anthozoa</taxon>
        <taxon>Hexacorallia</taxon>
        <taxon>Scleractinia</taxon>
        <taxon>Astrocoeniina</taxon>
        <taxon>Pocilloporidae</taxon>
        <taxon>Stylophora</taxon>
    </lineage>
</organism>
<dbReference type="GO" id="GO:0008270">
    <property type="term" value="F:zinc ion binding"/>
    <property type="evidence" value="ECO:0007669"/>
    <property type="project" value="UniProtKB-KW"/>
</dbReference>
<keyword evidence="5" id="KW-0378">Hydrolase</keyword>
<feature type="domain" description="Zinc finger PHD-type" evidence="8">
    <location>
        <begin position="1400"/>
        <end position="1445"/>
    </location>
</feature>
<dbReference type="SUPFAM" id="SSF52980">
    <property type="entry name" value="Restriction endonuclease-like"/>
    <property type="match status" value="2"/>
</dbReference>
<sequence length="1839" mass="207574">MSDSFLSDSSKNTLVKEQNTVEKSSLVLSEYVKGLDNHVRCRYVEKIAVIGIDPSTLDTSHFDPECLPPIEAGDLVSYLVLETSYYTLNQFKNFKSLEAYNQVVSGFVTSVQGRVIADMFVVIGKVRRSQRMNDPPIKVWIIANKEGVIASAHCFNCLAGLGESCSHIASVLFYIEAWTRIHGKLACTQVKCTWLLPTYVKEVPYSKVKDIDFRSARRMKVELDKKIDEGQFNVDSQSSQNKAPSKSAECKPSDQEIGDLFRKLNECKNKPVILSLISPYADSFMLKSRRIPTLSDLFDPENLKLNYVDLLTKCSEIDISLSEAEIETIEEDTREQSRTSAFFIHRAGRIGASQSHTVFHTIAAQPSISLVKTICYPQLFKVTTEATLYGNKNEAKAIDAYTKAVSGKHKDFNVSKCGMFIDKSRPWLHATPDFLVTCSCCGDGCGEVKCPFSLKNGDFDSYFQKKSSCLQLVDGELQLKRDHQYYFQVQQQLLITECKYCDFVVCSFSESGPIIFVERIMPNPEHWDVVVPKLTQTWRICVLPELTSRWYTRKQHLPGIACTIDPDGICYCRKKLDERVLECSNKDCNIKKFHYSCLRITEAIPKTWYCPTCCLLPKFQKPKRGSKVCNNNSNDEKALSRTSVCICGKKATRTDRLIKCHNNECKNGQFFHLDCLHYKRMPNNWQTNWMCSSCKVNGNYQPAVSGTKTDVYKTPNNQPTTCTSQQLQPVNHAVSPIIDDRQDSSDDEPEIIKETKENIDKLAPLSDFQPLVTGTKTDVYKASNHQPTTCAPGTSQQSEPVNHVVSPIIDDSQNSSDDEAEIIKETKGNTDKLAPLGDLTQEHFEIIMSSNGYLDCTIIQQAQICLKKVNPLIEGFQRTTLGPCRNFSIITSEFVQILHTGSFHWVCIGSIGCQPGEVRLYDSLYHDIIEMEVREQVENMMADSFTGITNVPVQQQLNGSDCGVFAIAFAACLVHGYKPEDFTFDITRMRPHLLQCLKDGIENIWALCAIVHVALASKSMVKCTWLLPTYVKEVPYSKVKDIDFRSARRMKVELDKKIDEGQFNVDSQSSQNKAPSKSAECKPSDQEIGDLFRKLNECKNKPVILSLISPYADSFMLKSRRIPTLSDLFDPENLKLNYVDLLTKCSEIDISLSEAEIETIEEDTREQSRTSAFFIHRAGRIGASQSHTVFHTIAAQPSISLVKTICYPQLFKVTTEATLYGNKNEAKAIDAYTKAVSGKHKDFNVSKCGMFIDKSRPWLHATPDFLVTCSCCGDGCGEVKCPFSLKNGDFDSYFQKKSSCLQLVDGELQLKRDHQYYFQVQQQLLITECKYCDFVVCSFSESGPIIFVERIMPNPEHWDVVVPKLTQTWRICVLPELTSRWYTRKQHLPGIACTIDPDGICYCRKKLDERVLECSNKDCNIKKFHYSCLRITEAIPKTWYCPTCCLLPKFQKPKRGSKVCNNNSNDEKALSRTSVCICGKKATRTDRLIKCHNNECKNGQFFHLDCLHYKRMPNNWQTNWMCSSCKVNGNYQPAVSGTKTDVYKTPNNQPTTCTSQQLQPVNHAVSPIIDDRQDSSDDEPEIIKETKENIDKLAPLSDFQPLVTGTKTDVYKASNHQPTTCAPGTSQQSEPVNHVVSPIIDDSQNSSDDEAEIIKETKGNTDKLAPLGDLTQEHFEIIMSSNGYLDCTIIQQAQICLKKVNPLIEGFQRTTLGPCRNFSIITSEFVQILHTGSFHWVCIGSIGCQPGEVRLYDSLYHDIIEMEVREQVENMMADSFTGITNVPVQQQLNGSDCGVFAIAFAACLVHGYKPEDFTFDITRMRPHLLQCLKDGVITMFPSF</sequence>
<dbReference type="SUPFAM" id="SSF54001">
    <property type="entry name" value="Cysteine proteinases"/>
    <property type="match status" value="2"/>
</dbReference>